<reference evidence="6" key="2">
    <citation type="journal article" date="2022" name="Hortic Res">
        <title>The genome of Dioscorea zingiberensis sheds light on the biosynthesis, origin and evolution of the medicinally important diosgenin saponins.</title>
        <authorList>
            <person name="Li Y."/>
            <person name="Tan C."/>
            <person name="Li Z."/>
            <person name="Guo J."/>
            <person name="Li S."/>
            <person name="Chen X."/>
            <person name="Wang C."/>
            <person name="Dai X."/>
            <person name="Yang H."/>
            <person name="Song W."/>
            <person name="Hou L."/>
            <person name="Xu J."/>
            <person name="Tong Z."/>
            <person name="Xu A."/>
            <person name="Yuan X."/>
            <person name="Wang W."/>
            <person name="Yang Q."/>
            <person name="Chen L."/>
            <person name="Sun Z."/>
            <person name="Wang K."/>
            <person name="Pan B."/>
            <person name="Chen J."/>
            <person name="Bao Y."/>
            <person name="Liu F."/>
            <person name="Qi X."/>
            <person name="Gang D.R."/>
            <person name="Wen J."/>
            <person name="Li J."/>
        </authorList>
    </citation>
    <scope>NUCLEOTIDE SEQUENCE</scope>
    <source>
        <strain evidence="6">Dzin_1.0</strain>
    </source>
</reference>
<dbReference type="PANTHER" id="PTHR45648">
    <property type="entry name" value="GDSL LIPASE/ACYLHYDROLASE FAMILY PROTEIN (AFU_ORTHOLOGUE AFUA_4G14700)"/>
    <property type="match status" value="1"/>
</dbReference>
<proteinExistence type="inferred from homology"/>
<comment type="similarity">
    <text evidence="1">Belongs to the 'GDSL' lipolytic enzyme family.</text>
</comment>
<dbReference type="InterPro" id="IPR001087">
    <property type="entry name" value="GDSL"/>
</dbReference>
<dbReference type="CDD" id="cd01837">
    <property type="entry name" value="SGNH_plant_lipase_like"/>
    <property type="match status" value="1"/>
</dbReference>
<evidence type="ECO:0000256" key="4">
    <source>
        <dbReference type="SAM" id="MobiDB-lite"/>
    </source>
</evidence>
<dbReference type="GO" id="GO:0016788">
    <property type="term" value="F:hydrolase activity, acting on ester bonds"/>
    <property type="evidence" value="ECO:0007669"/>
    <property type="project" value="InterPro"/>
</dbReference>
<accession>A0A9D5HPF1</accession>
<evidence type="ECO:0008006" key="8">
    <source>
        <dbReference type="Google" id="ProtNLM"/>
    </source>
</evidence>
<feature type="compositionally biased region" description="Basic and acidic residues" evidence="4">
    <location>
        <begin position="363"/>
        <end position="380"/>
    </location>
</feature>
<dbReference type="PANTHER" id="PTHR45648:SF106">
    <property type="entry name" value="ANTHER-SPECIFIC PROLINE-RICH PROTEIN APG"/>
    <property type="match status" value="1"/>
</dbReference>
<keyword evidence="3" id="KW-0443">Lipid metabolism</keyword>
<protein>
    <recommendedName>
        <fullName evidence="8">GDSL esterase/lipase</fullName>
    </recommendedName>
</protein>
<sequence>MVSSSHHFVVFLGLLFLSLLSCSAYSIVPAIYVFGASQVDVGNNNYISTTIKVNFYPYGIDFPGRKATGRFSNGKNAADFIAEKLGLPSPKPYLSPSLKTNKTTEFLRGINFASGGAGVLDSINKGRSIPFSKQISYFAKTVKMIKKKIGIQQAQKHLSKSIFMISIGNNDILGYTGVNSSTTKPRITLKLYGRQIISSLRPQLKSMYNHGARKFFFMGAGAQGCLPNERVKTKTGDCNKETNQLSRMFNRELVSLLEEAQSKFSGFTYAFFNMYTAYDDFYHKGRVNGFTEVKVACCGGGFLNSTVFCNPTITYPCSNRTDHLFWDGIHNTEATAAWEKIKKNGAQKHIVNKSTKATPTATRRSERARKPSSSRLEKEGFVSLTKSQKKRQLKAASPRQANPAKKAKLEPAISLVKRSLQFTESEAPMVGGEVDTL</sequence>
<dbReference type="EMBL" id="JAGGNH010000002">
    <property type="protein sequence ID" value="KAJ0983042.1"/>
    <property type="molecule type" value="Genomic_DNA"/>
</dbReference>
<dbReference type="AlphaFoldDB" id="A0A9D5HPF1"/>
<dbReference type="Proteomes" id="UP001085076">
    <property type="component" value="Miscellaneous, Linkage group lg02"/>
</dbReference>
<feature type="region of interest" description="Disordered" evidence="4">
    <location>
        <begin position="348"/>
        <end position="410"/>
    </location>
</feature>
<reference evidence="6" key="1">
    <citation type="submission" date="2021-03" db="EMBL/GenBank/DDBJ databases">
        <authorList>
            <person name="Li Z."/>
            <person name="Yang C."/>
        </authorList>
    </citation>
    <scope>NUCLEOTIDE SEQUENCE</scope>
    <source>
        <strain evidence="6">Dzin_1.0</strain>
        <tissue evidence="6">Leaf</tissue>
    </source>
</reference>
<dbReference type="GO" id="GO:0016042">
    <property type="term" value="P:lipid catabolic process"/>
    <property type="evidence" value="ECO:0007669"/>
    <property type="project" value="UniProtKB-KW"/>
</dbReference>
<keyword evidence="7" id="KW-1185">Reference proteome</keyword>
<dbReference type="Gene3D" id="3.40.50.1110">
    <property type="entry name" value="SGNH hydrolase"/>
    <property type="match status" value="1"/>
</dbReference>
<feature type="chain" id="PRO_5039381630" description="GDSL esterase/lipase" evidence="5">
    <location>
        <begin position="25"/>
        <end position="437"/>
    </location>
</feature>
<gene>
    <name evidence="6" type="ORF">J5N97_011297</name>
</gene>
<comment type="caution">
    <text evidence="6">The sequence shown here is derived from an EMBL/GenBank/DDBJ whole genome shotgun (WGS) entry which is preliminary data.</text>
</comment>
<evidence type="ECO:0000313" key="6">
    <source>
        <dbReference type="EMBL" id="KAJ0983042.1"/>
    </source>
</evidence>
<feature type="compositionally biased region" description="Polar residues" evidence="4">
    <location>
        <begin position="352"/>
        <end position="362"/>
    </location>
</feature>
<name>A0A9D5HPF1_9LILI</name>
<dbReference type="OrthoDB" id="1600564at2759"/>
<evidence type="ECO:0000256" key="5">
    <source>
        <dbReference type="SAM" id="SignalP"/>
    </source>
</evidence>
<evidence type="ECO:0000256" key="2">
    <source>
        <dbReference type="ARBA" id="ARBA00022801"/>
    </source>
</evidence>
<dbReference type="InterPro" id="IPR035669">
    <property type="entry name" value="SGNH_plant_lipase-like"/>
</dbReference>
<evidence type="ECO:0000256" key="3">
    <source>
        <dbReference type="ARBA" id="ARBA00022963"/>
    </source>
</evidence>
<keyword evidence="3" id="KW-0442">Lipid degradation</keyword>
<organism evidence="6 7">
    <name type="scientific">Dioscorea zingiberensis</name>
    <dbReference type="NCBI Taxonomy" id="325984"/>
    <lineage>
        <taxon>Eukaryota</taxon>
        <taxon>Viridiplantae</taxon>
        <taxon>Streptophyta</taxon>
        <taxon>Embryophyta</taxon>
        <taxon>Tracheophyta</taxon>
        <taxon>Spermatophyta</taxon>
        <taxon>Magnoliopsida</taxon>
        <taxon>Liliopsida</taxon>
        <taxon>Dioscoreales</taxon>
        <taxon>Dioscoreaceae</taxon>
        <taxon>Dioscorea</taxon>
    </lineage>
</organism>
<evidence type="ECO:0000313" key="7">
    <source>
        <dbReference type="Proteomes" id="UP001085076"/>
    </source>
</evidence>
<dbReference type="InterPro" id="IPR051058">
    <property type="entry name" value="GDSL_Est/Lipase"/>
</dbReference>
<keyword evidence="2" id="KW-0378">Hydrolase</keyword>
<keyword evidence="5" id="KW-0732">Signal</keyword>
<dbReference type="InterPro" id="IPR036514">
    <property type="entry name" value="SGNH_hydro_sf"/>
</dbReference>
<dbReference type="Pfam" id="PF00657">
    <property type="entry name" value="Lipase_GDSL"/>
    <property type="match status" value="1"/>
</dbReference>
<evidence type="ECO:0000256" key="1">
    <source>
        <dbReference type="ARBA" id="ARBA00008668"/>
    </source>
</evidence>
<feature type="signal peptide" evidence="5">
    <location>
        <begin position="1"/>
        <end position="24"/>
    </location>
</feature>